<dbReference type="GeneID" id="109479131"/>
<keyword evidence="2" id="KW-0732">Signal</keyword>
<feature type="compositionally biased region" description="Polar residues" evidence="1">
    <location>
        <begin position="52"/>
        <end position="65"/>
    </location>
</feature>
<feature type="compositionally biased region" description="Basic and acidic residues" evidence="1">
    <location>
        <begin position="140"/>
        <end position="154"/>
    </location>
</feature>
<feature type="chain" id="PRO_5028026715" evidence="2">
    <location>
        <begin position="21"/>
        <end position="154"/>
    </location>
</feature>
<dbReference type="RefSeq" id="XP_019636560.1">
    <property type="nucleotide sequence ID" value="XM_019781001.1"/>
</dbReference>
<accession>A0A6P4Z4Y4</accession>
<sequence length="154" mass="17924">MRFFCLLLFVTIFVVSFSDALWSNDKGKACKQTGWLRKKCPENSDDDVEDIQQPNTGQDDMPGQQIQTKMKTWWNGLRDKKKDKDGKKCKTSWIRKCPENKNDDTEEDQPAMTGESERQRDNSPGKDKKKCKPSIWNRKKCNDDQDNKDGAQKK</sequence>
<feature type="compositionally biased region" description="Basic and acidic residues" evidence="1">
    <location>
        <begin position="115"/>
        <end position="126"/>
    </location>
</feature>
<dbReference type="KEGG" id="bbel:109479131"/>
<feature type="region of interest" description="Disordered" evidence="1">
    <location>
        <begin position="41"/>
        <end position="65"/>
    </location>
</feature>
<evidence type="ECO:0000256" key="1">
    <source>
        <dbReference type="SAM" id="MobiDB-lite"/>
    </source>
</evidence>
<gene>
    <name evidence="4" type="primary">LOC109479131</name>
</gene>
<dbReference type="AlphaFoldDB" id="A0A6P4Z4Y4"/>
<name>A0A6P4Z4Y4_BRABE</name>
<evidence type="ECO:0000256" key="2">
    <source>
        <dbReference type="SAM" id="SignalP"/>
    </source>
</evidence>
<feature type="signal peptide" evidence="2">
    <location>
        <begin position="1"/>
        <end position="20"/>
    </location>
</feature>
<dbReference type="Proteomes" id="UP000515135">
    <property type="component" value="Unplaced"/>
</dbReference>
<organism evidence="3 4">
    <name type="scientific">Branchiostoma belcheri</name>
    <name type="common">Amphioxus</name>
    <dbReference type="NCBI Taxonomy" id="7741"/>
    <lineage>
        <taxon>Eukaryota</taxon>
        <taxon>Metazoa</taxon>
        <taxon>Chordata</taxon>
        <taxon>Cephalochordata</taxon>
        <taxon>Leptocardii</taxon>
        <taxon>Amphioxiformes</taxon>
        <taxon>Branchiostomatidae</taxon>
        <taxon>Branchiostoma</taxon>
    </lineage>
</organism>
<reference evidence="4" key="1">
    <citation type="submission" date="2025-08" db="UniProtKB">
        <authorList>
            <consortium name="RefSeq"/>
        </authorList>
    </citation>
    <scope>IDENTIFICATION</scope>
    <source>
        <tissue evidence="4">Gonad</tissue>
    </source>
</reference>
<feature type="region of interest" description="Disordered" evidence="1">
    <location>
        <begin position="97"/>
        <end position="154"/>
    </location>
</feature>
<keyword evidence="3" id="KW-1185">Reference proteome</keyword>
<proteinExistence type="predicted"/>
<evidence type="ECO:0000313" key="4">
    <source>
        <dbReference type="RefSeq" id="XP_019636560.1"/>
    </source>
</evidence>
<evidence type="ECO:0000313" key="3">
    <source>
        <dbReference type="Proteomes" id="UP000515135"/>
    </source>
</evidence>
<protein>
    <submittedName>
        <fullName evidence="4">Uncharacterized protein LOC109479131</fullName>
    </submittedName>
</protein>